<dbReference type="Proteomes" id="UP000054399">
    <property type="component" value="Unassembled WGS sequence"/>
</dbReference>
<comment type="caution">
    <text evidence="2">The sequence shown here is derived from an EMBL/GenBank/DDBJ whole genome shotgun (WGS) entry which is preliminary data.</text>
</comment>
<reference evidence="2" key="1">
    <citation type="submission" date="2015-01" db="EMBL/GenBank/DDBJ databases">
        <authorList>
            <consortium name="The Broad Institute Genomics Platform"/>
            <person name="Cuomo C."/>
            <person name="Litvintseva A."/>
            <person name="Chen Y."/>
            <person name="Heitman J."/>
            <person name="Sun S."/>
            <person name="Springer D."/>
            <person name="Dromer F."/>
            <person name="Young S."/>
            <person name="Zeng Q."/>
            <person name="Gargeya S."/>
            <person name="Abouelleil A."/>
            <person name="Alvarado L."/>
            <person name="Chapman S.B."/>
            <person name="Gainer-Dewar J."/>
            <person name="Goldberg J."/>
            <person name="Griggs A."/>
            <person name="Gujja S."/>
            <person name="Hansen M."/>
            <person name="Howarth C."/>
            <person name="Imamovic A."/>
            <person name="Larimer J."/>
            <person name="Murphy C."/>
            <person name="Naylor J."/>
            <person name="Pearson M."/>
            <person name="Priest M."/>
            <person name="Roberts A."/>
            <person name="Saif S."/>
            <person name="Shea T."/>
            <person name="Sykes S."/>
            <person name="Wortman J."/>
            <person name="Nusbaum C."/>
            <person name="Birren B."/>
        </authorList>
    </citation>
    <scope>NUCLEOTIDE SEQUENCE</scope>
    <source>
        <strain evidence="2">IND107</strain>
    </source>
</reference>
<evidence type="ECO:0000313" key="3">
    <source>
        <dbReference type="Proteomes" id="UP000054399"/>
    </source>
</evidence>
<evidence type="ECO:0000256" key="1">
    <source>
        <dbReference type="SAM" id="MobiDB-lite"/>
    </source>
</evidence>
<dbReference type="EMBL" id="ATAM02000003">
    <property type="protein sequence ID" value="KAL0252496.1"/>
    <property type="molecule type" value="Genomic_DNA"/>
</dbReference>
<protein>
    <submittedName>
        <fullName evidence="2">Uncharacterized protein</fullName>
    </submittedName>
</protein>
<feature type="region of interest" description="Disordered" evidence="1">
    <location>
        <begin position="54"/>
        <end position="74"/>
    </location>
</feature>
<accession>A0ABR3BWH0</accession>
<dbReference type="RefSeq" id="XP_066615216.1">
    <property type="nucleotide sequence ID" value="XM_066756439.1"/>
</dbReference>
<reference evidence="2" key="2">
    <citation type="submission" date="2024-01" db="EMBL/GenBank/DDBJ databases">
        <title>Comparative genomics of Cryptococcus and Kwoniella reveals pathogenesis evolution and contrasting modes of karyotype evolution via chromosome fusion or intercentromeric recombination.</title>
        <authorList>
            <person name="Coelho M.A."/>
            <person name="David-Palma M."/>
            <person name="Shea T."/>
            <person name="Bowers K."/>
            <person name="Mcginley-Smith S."/>
            <person name="Mohammad A.W."/>
            <person name="Gnirke A."/>
            <person name="Yurkov A.M."/>
            <person name="Nowrousian M."/>
            <person name="Sun S."/>
            <person name="Cuomo C.A."/>
            <person name="Heitman J."/>
        </authorList>
    </citation>
    <scope>NUCLEOTIDE SEQUENCE</scope>
    <source>
        <strain evidence="2">IND107</strain>
    </source>
</reference>
<evidence type="ECO:0000313" key="2">
    <source>
        <dbReference type="EMBL" id="KAL0252496.1"/>
    </source>
</evidence>
<feature type="compositionally biased region" description="Basic and acidic residues" evidence="1">
    <location>
        <begin position="65"/>
        <end position="74"/>
    </location>
</feature>
<sequence>MVASHTGNHWTPGHSVKIKFTDFAASDFFANTGPPKELSVTQWYITQKEFMPSPTQSPNYRYHHPTKELDFHTR</sequence>
<keyword evidence="3" id="KW-1185">Reference proteome</keyword>
<dbReference type="GeneID" id="91988746"/>
<name>A0ABR3BWH0_9TREE</name>
<organism evidence="2 3">
    <name type="scientific">Cryptococcus tetragattii IND107</name>
    <dbReference type="NCBI Taxonomy" id="1296105"/>
    <lineage>
        <taxon>Eukaryota</taxon>
        <taxon>Fungi</taxon>
        <taxon>Dikarya</taxon>
        <taxon>Basidiomycota</taxon>
        <taxon>Agaricomycotina</taxon>
        <taxon>Tremellomycetes</taxon>
        <taxon>Tremellales</taxon>
        <taxon>Cryptococcaceae</taxon>
        <taxon>Cryptococcus</taxon>
        <taxon>Cryptococcus gattii species complex</taxon>
    </lineage>
</organism>
<gene>
    <name evidence="2" type="ORF">I308_101888</name>
</gene>
<proteinExistence type="predicted"/>